<dbReference type="InterPro" id="IPR002073">
    <property type="entry name" value="PDEase_catalytic_dom"/>
</dbReference>
<dbReference type="InterPro" id="IPR023174">
    <property type="entry name" value="PDEase_CS"/>
</dbReference>
<dbReference type="GO" id="GO:0007165">
    <property type="term" value="P:signal transduction"/>
    <property type="evidence" value="ECO:0007669"/>
    <property type="project" value="InterPro"/>
</dbReference>
<dbReference type="GeneID" id="118406636"/>
<name>A0A9J7HND5_BRAFL</name>
<feature type="region of interest" description="Disordered" evidence="4">
    <location>
        <begin position="460"/>
        <end position="533"/>
    </location>
</feature>
<dbReference type="Gene3D" id="1.10.1300.10">
    <property type="entry name" value="3'5'-cyclic nucleotide phosphodiesterase, catalytic domain"/>
    <property type="match status" value="1"/>
</dbReference>
<feature type="region of interest" description="Disordered" evidence="4">
    <location>
        <begin position="927"/>
        <end position="956"/>
    </location>
</feature>
<evidence type="ECO:0000256" key="2">
    <source>
        <dbReference type="ARBA" id="ARBA00022801"/>
    </source>
</evidence>
<feature type="compositionally biased region" description="Acidic residues" evidence="4">
    <location>
        <begin position="1131"/>
        <end position="1141"/>
    </location>
</feature>
<feature type="compositionally biased region" description="Basic and acidic residues" evidence="4">
    <location>
        <begin position="1020"/>
        <end position="1032"/>
    </location>
</feature>
<sequence>MEFASSRETRSSSSCNNGYVPALVRPLEPGREGSRLALLLPSPELGMLPRWGWGLALGALLASLWCESPWQLARGLVAVLLPLCSVTWAFCGLAFYYRRAWRDSNVYLMFGGLCLVEFFVQVTLGETIGLHLFMWTLVTFLGLTVLFPLVRNTQYTSVGLSLIGLRVILGLNPDSLPGFVRPFVGYVCCLCGYVLSRYLETVVKSSMQFTAADPRISVMRRRRSSQPPPPSSHHRHRRTSLPALSQRNQLHSVVDTELMREAHGMVTDMLTDPCLPPTVISGLRTISNLLSPPSQYSHKPKQLNYLVELAETGNISDTEESLSPYTGERPSALPKRLRRSLPISLIRRMSTTWTTTTSATGMPTLEPEPSRMRSASLRQPREGPPVTGNSMGYIKPRSFSTSASSAFGSMPLNAPFRRGRGSWASGDFSPTRPIPSPYSRTLSDETDLIRRRYQSSLENFVAEKQEKRETDSPGRQVTSDYDSADANNSDSSDNLPQGEEGPIVEADRPDGVSEDDTVTQSESKEDETEEALSMEEYLKTVDDNSMMERLYEWDFPVFELELEFKDCILSMMAYRVFQDTGLFEAFRVPKQEFMSYFRALENGYRDVPYHNRVHAADVLHACWWLTTQPIPGFTQVPLEEDEPVSKDPNTLTPPPTPGLRTPRASFTGVEESYGILGMNFPALELMALYVAAAMHDYDHPGRTNAFLVATSAPQAVLYNDRSVLENHHAAAAWALLLFRPELNFLCHLETAEFKRFRFLVIEAILATDLKRHFDFLTEFNAKLAALNATPSDTSSECSFSEVKEKASVGYSYSLCPFIHMNEDDSPGIDWRNENDRLLVVQMCIKLADVNGPCKAENLHITWTNRIVAEFYEQGDDEAGRGLPISPYMDRNKPFLARLQESFINHLVAPLCNAYAAAGLLPGHWVEEEEDLSSTSGKVEAENEASPPEEDDDSVDDDATCLKKELQPRKVTSPLTENIKRNHQRWLQLLKEEEKEEQQSAERDDSKREFGAVPEEGEESREEHPDSFDKDFNNEAGKVDTLGTEEQNTQAHSRARSLEGEKRRIIFESGTIQITEESTIEDTVATGLVSQIMEDTRTELRNVVGLTEQGTTTTTTTTQESHAVQQRLESTDTVEEVESTER</sequence>
<dbReference type="PANTHER" id="PTHR11347">
    <property type="entry name" value="CYCLIC NUCLEOTIDE PHOSPHODIESTERASE"/>
    <property type="match status" value="1"/>
</dbReference>
<dbReference type="InterPro" id="IPR003607">
    <property type="entry name" value="HD/PDEase_dom"/>
</dbReference>
<feature type="transmembrane region" description="Helical" evidence="5">
    <location>
        <begin position="106"/>
        <end position="124"/>
    </location>
</feature>
<feature type="transmembrane region" description="Helical" evidence="5">
    <location>
        <begin position="130"/>
        <end position="150"/>
    </location>
</feature>
<feature type="compositionally biased region" description="Basic and acidic residues" evidence="4">
    <location>
        <begin position="461"/>
        <end position="472"/>
    </location>
</feature>
<dbReference type="GO" id="GO:0047555">
    <property type="term" value="F:3',5'-cyclic-GMP phosphodiesterase activity"/>
    <property type="evidence" value="ECO:0000318"/>
    <property type="project" value="GO_Central"/>
</dbReference>
<dbReference type="SMART" id="SM00471">
    <property type="entry name" value="HDc"/>
    <property type="match status" value="1"/>
</dbReference>
<dbReference type="CDD" id="cd00077">
    <property type="entry name" value="HDc"/>
    <property type="match status" value="1"/>
</dbReference>
<feature type="region of interest" description="Disordered" evidence="4">
    <location>
        <begin position="640"/>
        <end position="663"/>
    </location>
</feature>
<keyword evidence="5" id="KW-0472">Membrane</keyword>
<comment type="similarity">
    <text evidence="3">Belongs to the cyclic nucleotide phosphodiesterase family.</text>
</comment>
<dbReference type="InterPro" id="IPR036971">
    <property type="entry name" value="PDEase_catalytic_dom_sf"/>
</dbReference>
<keyword evidence="5" id="KW-1133">Transmembrane helix</keyword>
<feature type="compositionally biased region" description="Low complexity" evidence="4">
    <location>
        <begin position="479"/>
        <end position="494"/>
    </location>
</feature>
<feature type="transmembrane region" description="Helical" evidence="5">
    <location>
        <begin position="155"/>
        <end position="173"/>
    </location>
</feature>
<dbReference type="Proteomes" id="UP000001554">
    <property type="component" value="Chromosome 19"/>
</dbReference>
<dbReference type="EC" id="3.1.4.-" evidence="3"/>
<evidence type="ECO:0000259" key="6">
    <source>
        <dbReference type="PROSITE" id="PS51845"/>
    </source>
</evidence>
<feature type="transmembrane region" description="Helical" evidence="5">
    <location>
        <begin position="76"/>
        <end position="97"/>
    </location>
</feature>
<dbReference type="AlphaFoldDB" id="A0A9J7HND5"/>
<keyword evidence="7" id="KW-1185">Reference proteome</keyword>
<evidence type="ECO:0000313" key="7">
    <source>
        <dbReference type="Proteomes" id="UP000001554"/>
    </source>
</evidence>
<evidence type="ECO:0000313" key="8">
    <source>
        <dbReference type="RefSeq" id="XP_035662740.1"/>
    </source>
</evidence>
<evidence type="ECO:0000256" key="4">
    <source>
        <dbReference type="SAM" id="MobiDB-lite"/>
    </source>
</evidence>
<feature type="compositionally biased region" description="Polar residues" evidence="4">
    <location>
        <begin position="1118"/>
        <end position="1127"/>
    </location>
</feature>
<feature type="compositionally biased region" description="Acidic residues" evidence="4">
    <location>
        <begin position="946"/>
        <end position="956"/>
    </location>
</feature>
<dbReference type="Pfam" id="PF00233">
    <property type="entry name" value="PDEase_I"/>
    <property type="match status" value="1"/>
</dbReference>
<dbReference type="GO" id="GO:0004115">
    <property type="term" value="F:3',5'-cyclic-AMP phosphodiesterase activity"/>
    <property type="evidence" value="ECO:0000318"/>
    <property type="project" value="GO_Central"/>
</dbReference>
<keyword evidence="1 3" id="KW-0479">Metal-binding</keyword>
<dbReference type="PROSITE" id="PS00126">
    <property type="entry name" value="PDEASE_I_1"/>
    <property type="match status" value="1"/>
</dbReference>
<dbReference type="OMA" id="INIQPLH"/>
<dbReference type="SUPFAM" id="SSF109604">
    <property type="entry name" value="HD-domain/PDEase-like"/>
    <property type="match status" value="1"/>
</dbReference>
<feature type="domain" description="PDEase" evidence="6">
    <location>
        <begin position="533"/>
        <end position="992"/>
    </location>
</feature>
<keyword evidence="2 3" id="KW-0378">Hydrolase</keyword>
<feature type="region of interest" description="Disordered" evidence="4">
    <location>
        <begin position="992"/>
        <end position="1060"/>
    </location>
</feature>
<feature type="region of interest" description="Disordered" evidence="4">
    <location>
        <begin position="218"/>
        <end position="246"/>
    </location>
</feature>
<dbReference type="OrthoDB" id="189220at2759"/>
<dbReference type="GO" id="GO:0046872">
    <property type="term" value="F:metal ion binding"/>
    <property type="evidence" value="ECO:0007669"/>
    <property type="project" value="UniProtKB-KW"/>
</dbReference>
<feature type="compositionally biased region" description="Acidic residues" evidence="4">
    <location>
        <begin position="524"/>
        <end position="533"/>
    </location>
</feature>
<keyword evidence="5" id="KW-0812">Transmembrane</keyword>
<evidence type="ECO:0000256" key="1">
    <source>
        <dbReference type="ARBA" id="ARBA00022723"/>
    </source>
</evidence>
<dbReference type="KEGG" id="bfo:118406636"/>
<gene>
    <name evidence="8" type="primary">LOC118406636</name>
</gene>
<evidence type="ECO:0000256" key="3">
    <source>
        <dbReference type="RuleBase" id="RU363067"/>
    </source>
</evidence>
<dbReference type="GO" id="GO:0141162">
    <property type="term" value="P:negative regulation of cAMP/PKA signal transduction"/>
    <property type="evidence" value="ECO:0000318"/>
    <property type="project" value="GO_Central"/>
</dbReference>
<feature type="region of interest" description="Disordered" evidence="4">
    <location>
        <begin position="1104"/>
        <end position="1141"/>
    </location>
</feature>
<feature type="region of interest" description="Disordered" evidence="4">
    <location>
        <begin position="421"/>
        <end position="446"/>
    </location>
</feature>
<comment type="cofactor">
    <cofactor evidence="3">
        <name>a divalent metal cation</name>
        <dbReference type="ChEBI" id="CHEBI:60240"/>
    </cofactor>
    <text evidence="3">Binds 2 divalent metal cations per subunit. Site 1 may preferentially bind zinc ions, while site 2 has a preference for magnesium and/or manganese ions.</text>
</comment>
<evidence type="ECO:0000256" key="5">
    <source>
        <dbReference type="SAM" id="Phobius"/>
    </source>
</evidence>
<protein>
    <recommendedName>
        <fullName evidence="3">Phosphodiesterase</fullName>
        <ecNumber evidence="3">3.1.4.-</ecNumber>
    </recommendedName>
</protein>
<feature type="compositionally biased region" description="Basic and acidic residues" evidence="4">
    <location>
        <begin position="992"/>
        <end position="1009"/>
    </location>
</feature>
<dbReference type="PROSITE" id="PS51845">
    <property type="entry name" value="PDEASE_I_2"/>
    <property type="match status" value="1"/>
</dbReference>
<feature type="region of interest" description="Disordered" evidence="4">
    <location>
        <begin position="357"/>
        <end position="393"/>
    </location>
</feature>
<organism evidence="7 8">
    <name type="scientific">Branchiostoma floridae</name>
    <name type="common">Florida lancelet</name>
    <name type="synonym">Amphioxus</name>
    <dbReference type="NCBI Taxonomy" id="7739"/>
    <lineage>
        <taxon>Eukaryota</taxon>
        <taxon>Metazoa</taxon>
        <taxon>Chordata</taxon>
        <taxon>Cephalochordata</taxon>
        <taxon>Leptocardii</taxon>
        <taxon>Amphioxiformes</taxon>
        <taxon>Branchiostomatidae</taxon>
        <taxon>Branchiostoma</taxon>
    </lineage>
</organism>
<accession>A0A9J7HND5</accession>
<proteinExistence type="inferred from homology"/>
<reference evidence="8" key="2">
    <citation type="submission" date="2025-08" db="UniProtKB">
        <authorList>
            <consortium name="RefSeq"/>
        </authorList>
    </citation>
    <scope>IDENTIFICATION</scope>
    <source>
        <strain evidence="8">S238N-H82</strain>
        <tissue evidence="8">Testes</tissue>
    </source>
</reference>
<reference evidence="7" key="1">
    <citation type="journal article" date="2020" name="Nat. Ecol. Evol.">
        <title>Deeply conserved synteny resolves early events in vertebrate evolution.</title>
        <authorList>
            <person name="Simakov O."/>
            <person name="Marletaz F."/>
            <person name="Yue J.X."/>
            <person name="O'Connell B."/>
            <person name="Jenkins J."/>
            <person name="Brandt A."/>
            <person name="Calef R."/>
            <person name="Tung C.H."/>
            <person name="Huang T.K."/>
            <person name="Schmutz J."/>
            <person name="Satoh N."/>
            <person name="Yu J.K."/>
            <person name="Putnam N.H."/>
            <person name="Green R.E."/>
            <person name="Rokhsar D.S."/>
        </authorList>
    </citation>
    <scope>NUCLEOTIDE SEQUENCE [LARGE SCALE GENOMIC DNA]</scope>
    <source>
        <strain evidence="7">S238N-H82</strain>
    </source>
</reference>
<dbReference type="RefSeq" id="XP_035662740.1">
    <property type="nucleotide sequence ID" value="XM_035806847.1"/>
</dbReference>